<name>A0ACC2Q9E8_9NEOP</name>
<evidence type="ECO:0000313" key="1">
    <source>
        <dbReference type="EMBL" id="KAJ8710790.1"/>
    </source>
</evidence>
<proteinExistence type="predicted"/>
<dbReference type="Proteomes" id="UP001231649">
    <property type="component" value="Chromosome 23"/>
</dbReference>
<protein>
    <submittedName>
        <fullName evidence="1">Uncharacterized protein</fullName>
    </submittedName>
</protein>
<keyword evidence="2" id="KW-1185">Reference proteome</keyword>
<accession>A0ACC2Q9E8</accession>
<gene>
    <name evidence="1" type="ORF">PYW08_009305</name>
</gene>
<evidence type="ECO:0000313" key="2">
    <source>
        <dbReference type="Proteomes" id="UP001231649"/>
    </source>
</evidence>
<dbReference type="EMBL" id="CM056799">
    <property type="protein sequence ID" value="KAJ8710790.1"/>
    <property type="molecule type" value="Genomic_DNA"/>
</dbReference>
<comment type="caution">
    <text evidence="1">The sequence shown here is derived from an EMBL/GenBank/DDBJ whole genome shotgun (WGS) entry which is preliminary data.</text>
</comment>
<reference evidence="1" key="1">
    <citation type="submission" date="2023-03" db="EMBL/GenBank/DDBJ databases">
        <title>Chromosome-level genomes of two armyworms, Mythimna separata and Mythimna loreyi, provide insights into the biosynthesis and reception of sex pheromones.</title>
        <authorList>
            <person name="Zhao H."/>
        </authorList>
    </citation>
    <scope>NUCLEOTIDE SEQUENCE</scope>
    <source>
        <strain evidence="1">BeijingLab</strain>
    </source>
</reference>
<organism evidence="1 2">
    <name type="scientific">Mythimna loreyi</name>
    <dbReference type="NCBI Taxonomy" id="667449"/>
    <lineage>
        <taxon>Eukaryota</taxon>
        <taxon>Metazoa</taxon>
        <taxon>Ecdysozoa</taxon>
        <taxon>Arthropoda</taxon>
        <taxon>Hexapoda</taxon>
        <taxon>Insecta</taxon>
        <taxon>Pterygota</taxon>
        <taxon>Neoptera</taxon>
        <taxon>Endopterygota</taxon>
        <taxon>Lepidoptera</taxon>
        <taxon>Glossata</taxon>
        <taxon>Ditrysia</taxon>
        <taxon>Noctuoidea</taxon>
        <taxon>Noctuidae</taxon>
        <taxon>Noctuinae</taxon>
        <taxon>Hadenini</taxon>
        <taxon>Mythimna</taxon>
    </lineage>
</organism>
<sequence length="106" mass="12038">METERQKFYKHKIKRILTKDDASSVIDENDKSTVTLLGSTSYHKQVNDFSIMNSSNTDQQSETLLDDKVEPNFHAITVNEVGISIIIILRVVSRLILFDVPIETGL</sequence>